<dbReference type="InterPro" id="IPR002132">
    <property type="entry name" value="Ribosomal_uL5"/>
</dbReference>
<dbReference type="GO" id="GO:0005840">
    <property type="term" value="C:ribosome"/>
    <property type="evidence" value="ECO:0007669"/>
    <property type="project" value="UniProtKB-KW"/>
</dbReference>
<evidence type="ECO:0000259" key="8">
    <source>
        <dbReference type="Pfam" id="PF00673"/>
    </source>
</evidence>
<evidence type="ECO:0000256" key="6">
    <source>
        <dbReference type="RuleBase" id="RU003930"/>
    </source>
</evidence>
<dbReference type="GO" id="GO:1990904">
    <property type="term" value="C:ribonucleoprotein complex"/>
    <property type="evidence" value="ECO:0007669"/>
    <property type="project" value="UniProtKB-KW"/>
</dbReference>
<dbReference type="PANTHER" id="PTHR11994">
    <property type="entry name" value="60S RIBOSOMAL PROTEIN L11-RELATED"/>
    <property type="match status" value="1"/>
</dbReference>
<reference evidence="9 10" key="1">
    <citation type="journal article" date="2016" name="Nat. Commun.">
        <title>Thousands of microbial genomes shed light on interconnected biogeochemical processes in an aquifer system.</title>
        <authorList>
            <person name="Anantharaman K."/>
            <person name="Brown C.T."/>
            <person name="Hug L.A."/>
            <person name="Sharon I."/>
            <person name="Castelle C.J."/>
            <person name="Probst A.J."/>
            <person name="Thomas B.C."/>
            <person name="Singh A."/>
            <person name="Wilkins M.J."/>
            <person name="Karaoz U."/>
            <person name="Brodie E.L."/>
            <person name="Williams K.H."/>
            <person name="Hubbard S.S."/>
            <person name="Banfield J.F."/>
        </authorList>
    </citation>
    <scope>NUCLEOTIDE SEQUENCE [LARGE SCALE GENOMIC DNA]</scope>
</reference>
<keyword evidence="2 5" id="KW-0689">Ribosomal protein</keyword>
<comment type="caution">
    <text evidence="9">The sequence shown here is derived from an EMBL/GenBank/DDBJ whole genome shotgun (WGS) entry which is preliminary data.</text>
</comment>
<dbReference type="NCBIfam" id="NF000585">
    <property type="entry name" value="PRK00010.1"/>
    <property type="match status" value="1"/>
</dbReference>
<dbReference type="PIRSF" id="PIRSF002161">
    <property type="entry name" value="Ribosomal_L5"/>
    <property type="match status" value="1"/>
</dbReference>
<dbReference type="GO" id="GO:0006412">
    <property type="term" value="P:translation"/>
    <property type="evidence" value="ECO:0007669"/>
    <property type="project" value="UniProtKB-UniRule"/>
</dbReference>
<protein>
    <recommendedName>
        <fullName evidence="4 5">Large ribosomal subunit protein uL5</fullName>
    </recommendedName>
</protein>
<keyword evidence="5" id="KW-0820">tRNA-binding</keyword>
<feature type="domain" description="Large ribosomal subunit protein uL5 C-terminal" evidence="8">
    <location>
        <begin position="85"/>
        <end position="176"/>
    </location>
</feature>
<dbReference type="GO" id="GO:0019843">
    <property type="term" value="F:rRNA binding"/>
    <property type="evidence" value="ECO:0007669"/>
    <property type="project" value="UniProtKB-UniRule"/>
</dbReference>
<keyword evidence="5" id="KW-0699">rRNA-binding</keyword>
<evidence type="ECO:0000256" key="3">
    <source>
        <dbReference type="ARBA" id="ARBA00023274"/>
    </source>
</evidence>
<dbReference type="STRING" id="1798391.A2968_05510"/>
<keyword evidence="5" id="KW-0694">RNA-binding</keyword>
<evidence type="ECO:0000313" key="10">
    <source>
        <dbReference type="Proteomes" id="UP000176228"/>
    </source>
</evidence>
<proteinExistence type="inferred from homology"/>
<dbReference type="Pfam" id="PF00281">
    <property type="entry name" value="Ribosomal_L5"/>
    <property type="match status" value="1"/>
</dbReference>
<gene>
    <name evidence="5" type="primary">rplE</name>
    <name evidence="9" type="ORF">A2968_05510</name>
</gene>
<name>A0A1F6BGT6_9BACT</name>
<dbReference type="GO" id="GO:0000049">
    <property type="term" value="F:tRNA binding"/>
    <property type="evidence" value="ECO:0007669"/>
    <property type="project" value="UniProtKB-UniRule"/>
</dbReference>
<keyword evidence="3 5" id="KW-0687">Ribonucleoprotein</keyword>
<comment type="function">
    <text evidence="5">This is 1 of the proteins that bind and probably mediate the attachment of the 5S RNA into the large ribosomal subunit, where it forms part of the central protuberance. In the 70S ribosome it contacts protein S13 of the 30S subunit (bridge B1b), connecting the 2 subunits; this bridge is implicated in subunit movement. Contacts the P site tRNA; the 5S rRNA and some of its associated proteins might help stabilize positioning of ribosome-bound tRNAs.</text>
</comment>
<evidence type="ECO:0000259" key="7">
    <source>
        <dbReference type="Pfam" id="PF00281"/>
    </source>
</evidence>
<dbReference type="FunFam" id="3.30.1440.10:FF:000001">
    <property type="entry name" value="50S ribosomal protein L5"/>
    <property type="match status" value="1"/>
</dbReference>
<dbReference type="SUPFAM" id="SSF55282">
    <property type="entry name" value="RL5-like"/>
    <property type="match status" value="1"/>
</dbReference>
<dbReference type="Proteomes" id="UP000176228">
    <property type="component" value="Unassembled WGS sequence"/>
</dbReference>
<sequence length="181" mass="20193">MSSFRDQYLKTGRQTIARDLKISNIMAVPQLIKVVINVSLGEALSNKKAVETVMNQISLITGQKPVATRARKDISTFKLRKGEIVGVKVTLRAGKMYDFVEKLIKIVLPRIRDFRGISLGGFDGQGNYTLGLSEQIVFPEIDMSKIDKARGLEITMVTNAGKEGTKKLMENLGFPFMKVRK</sequence>
<evidence type="ECO:0000256" key="5">
    <source>
        <dbReference type="HAMAP-Rule" id="MF_01333"/>
    </source>
</evidence>
<evidence type="ECO:0000256" key="1">
    <source>
        <dbReference type="ARBA" id="ARBA00008553"/>
    </source>
</evidence>
<dbReference type="InterPro" id="IPR031310">
    <property type="entry name" value="Ribosomal_uL5_N"/>
</dbReference>
<evidence type="ECO:0000256" key="2">
    <source>
        <dbReference type="ARBA" id="ARBA00022980"/>
    </source>
</evidence>
<dbReference type="InterPro" id="IPR020930">
    <property type="entry name" value="Ribosomal_uL5_bac-type"/>
</dbReference>
<feature type="domain" description="Large ribosomal subunit protein uL5 N-terminal" evidence="7">
    <location>
        <begin position="24"/>
        <end position="80"/>
    </location>
</feature>
<evidence type="ECO:0000313" key="9">
    <source>
        <dbReference type="EMBL" id="OGG36141.1"/>
    </source>
</evidence>
<evidence type="ECO:0000256" key="4">
    <source>
        <dbReference type="ARBA" id="ARBA00035245"/>
    </source>
</evidence>
<accession>A0A1F6BGT6</accession>
<dbReference type="AlphaFoldDB" id="A0A1F6BGT6"/>
<organism evidence="9 10">
    <name type="scientific">Candidatus Gottesmanbacteria bacterium RIFCSPLOWO2_01_FULL_42_22</name>
    <dbReference type="NCBI Taxonomy" id="1798391"/>
    <lineage>
        <taxon>Bacteria</taxon>
        <taxon>Candidatus Gottesmaniibacteriota</taxon>
    </lineage>
</organism>
<dbReference type="InterPro" id="IPR031309">
    <property type="entry name" value="Ribosomal_uL5_C"/>
</dbReference>
<dbReference type="GO" id="GO:0003735">
    <property type="term" value="F:structural constituent of ribosome"/>
    <property type="evidence" value="ECO:0007669"/>
    <property type="project" value="InterPro"/>
</dbReference>
<comment type="similarity">
    <text evidence="1 5 6">Belongs to the universal ribosomal protein uL5 family.</text>
</comment>
<comment type="subunit">
    <text evidence="5">Part of the 50S ribosomal subunit; part of the 5S rRNA/L5/L18/L25 subcomplex. Contacts the 5S rRNA and the P site tRNA. Forms a bridge to the 30S subunit in the 70S ribosome.</text>
</comment>
<dbReference type="Gene3D" id="3.30.1440.10">
    <property type="match status" value="1"/>
</dbReference>
<dbReference type="HAMAP" id="MF_01333_B">
    <property type="entry name" value="Ribosomal_uL5_B"/>
    <property type="match status" value="1"/>
</dbReference>
<dbReference type="EMBL" id="MFJU01000022">
    <property type="protein sequence ID" value="OGG36141.1"/>
    <property type="molecule type" value="Genomic_DNA"/>
</dbReference>
<dbReference type="Pfam" id="PF00673">
    <property type="entry name" value="Ribosomal_L5_C"/>
    <property type="match status" value="1"/>
</dbReference>
<dbReference type="InterPro" id="IPR022803">
    <property type="entry name" value="Ribosomal_uL5_dom_sf"/>
</dbReference>